<dbReference type="EMBL" id="JALBUS010000009">
    <property type="protein sequence ID" value="MDX8417567.1"/>
    <property type="molecule type" value="Genomic_DNA"/>
</dbReference>
<proteinExistence type="predicted"/>
<evidence type="ECO:0000313" key="2">
    <source>
        <dbReference type="EMBL" id="MDX8417567.1"/>
    </source>
</evidence>
<organism evidence="2 3">
    <name type="scientific">Absicoccus intestinalis</name>
    <dbReference type="NCBI Taxonomy" id="2926319"/>
    <lineage>
        <taxon>Bacteria</taxon>
        <taxon>Bacillati</taxon>
        <taxon>Bacillota</taxon>
        <taxon>Erysipelotrichia</taxon>
        <taxon>Erysipelotrichales</taxon>
        <taxon>Erysipelotrichaceae</taxon>
        <taxon>Absicoccus</taxon>
    </lineage>
</organism>
<dbReference type="RefSeq" id="WP_320325852.1">
    <property type="nucleotide sequence ID" value="NZ_JALBUS010000009.1"/>
</dbReference>
<reference evidence="2 3" key="1">
    <citation type="submission" date="2022-03" db="EMBL/GenBank/DDBJ databases">
        <title>Novel taxa within the pig intestine.</title>
        <authorList>
            <person name="Wylensek D."/>
            <person name="Bishof K."/>
            <person name="Afrizal A."/>
            <person name="Clavel T."/>
        </authorList>
    </citation>
    <scope>NUCLEOTIDE SEQUENCE [LARGE SCALE GENOMIC DNA]</scope>
    <source>
        <strain evidence="2 3">Cla-KB-P134</strain>
    </source>
</reference>
<dbReference type="InterPro" id="IPR025420">
    <property type="entry name" value="DUF4143"/>
</dbReference>
<comment type="caution">
    <text evidence="2">The sequence shown here is derived from an EMBL/GenBank/DDBJ whole genome shotgun (WGS) entry which is preliminary data.</text>
</comment>
<dbReference type="Proteomes" id="UP001285244">
    <property type="component" value="Unassembled WGS sequence"/>
</dbReference>
<accession>A0ABU4WQ15</accession>
<gene>
    <name evidence="2" type="ORF">MOZ64_06890</name>
</gene>
<name>A0ABU4WQ15_9FIRM</name>
<dbReference type="Pfam" id="PF13635">
    <property type="entry name" value="DUF4143"/>
    <property type="match status" value="1"/>
</dbReference>
<protein>
    <submittedName>
        <fullName evidence="2">DUF4143 domain-containing protein</fullName>
    </submittedName>
</protein>
<evidence type="ECO:0000313" key="3">
    <source>
        <dbReference type="Proteomes" id="UP001285244"/>
    </source>
</evidence>
<keyword evidence="3" id="KW-1185">Reference proteome</keyword>
<feature type="domain" description="DUF4143" evidence="1">
    <location>
        <begin position="84"/>
        <end position="163"/>
    </location>
</feature>
<evidence type="ECO:0000259" key="1">
    <source>
        <dbReference type="Pfam" id="PF13635"/>
    </source>
</evidence>
<sequence length="220" mass="25783">MPEVVQNYIEKGTFEGSLQTQRQLIEDYKEDIRKYAYGLDQGRILNVYNHIPVQLSKENKKFQISKVSHGTRFKDYVGCVEWLKLYFSDVGLFVASLDDESQEDLWVNRNFGVYKGALYENILAEAFYKSGLPLYYYKKENSTLEEDFFVRTMHDLIRVEVKAKKGTSKSLQTLIQSDRYSDSNRGIKITSQNIGYSNSIMTIPYFCAFLLKRFLKTWNE</sequence>